<accession>A0A6N3DLI8</accession>
<evidence type="ECO:0000313" key="11">
    <source>
        <dbReference type="EMBL" id="VYU28624.1"/>
    </source>
</evidence>
<dbReference type="NCBIfam" id="TIGR01231">
    <property type="entry name" value="lacC"/>
    <property type="match status" value="1"/>
</dbReference>
<protein>
    <recommendedName>
        <fullName evidence="7 8">Tagatose-6-phosphate kinase</fullName>
        <ecNumber evidence="7 8">2.7.1.144</ecNumber>
    </recommendedName>
    <alternativeName>
        <fullName evidence="7">Phosphotagatokinase</fullName>
    </alternativeName>
</protein>
<dbReference type="EMBL" id="CACRUC010000019">
    <property type="protein sequence ID" value="VYU28624.1"/>
    <property type="molecule type" value="Genomic_DNA"/>
</dbReference>
<dbReference type="InterPro" id="IPR017583">
    <property type="entry name" value="Tagatose/fructose_Pkinase"/>
</dbReference>
<dbReference type="Gene3D" id="3.40.1190.20">
    <property type="match status" value="1"/>
</dbReference>
<dbReference type="GO" id="GO:0019512">
    <property type="term" value="P:lactose catabolic process via tagatose-6-phosphate"/>
    <property type="evidence" value="ECO:0007669"/>
    <property type="project" value="InterPro"/>
</dbReference>
<keyword evidence="3 7" id="KW-0423">Lactose metabolism</keyword>
<dbReference type="FunFam" id="3.40.1190.20:FF:000001">
    <property type="entry name" value="Phosphofructokinase"/>
    <property type="match status" value="1"/>
</dbReference>
<dbReference type="HAMAP" id="MF_01557">
    <property type="entry name" value="LacC"/>
    <property type="match status" value="1"/>
</dbReference>
<evidence type="ECO:0000256" key="7">
    <source>
        <dbReference type="HAMAP-Rule" id="MF_01557"/>
    </source>
</evidence>
<dbReference type="PROSITE" id="PS00584">
    <property type="entry name" value="PFKB_KINASES_2"/>
    <property type="match status" value="1"/>
</dbReference>
<dbReference type="PIRSF" id="PIRSF000535">
    <property type="entry name" value="1PFK/6PFK/LacC"/>
    <property type="match status" value="1"/>
</dbReference>
<organism evidence="11">
    <name type="scientific">Streptococcus parasanguinis</name>
    <dbReference type="NCBI Taxonomy" id="1318"/>
    <lineage>
        <taxon>Bacteria</taxon>
        <taxon>Bacillati</taxon>
        <taxon>Bacillota</taxon>
        <taxon>Bacilli</taxon>
        <taxon>Lactobacillales</taxon>
        <taxon>Streptococcaceae</taxon>
        <taxon>Streptococcus</taxon>
    </lineage>
</organism>
<evidence type="ECO:0000256" key="4">
    <source>
        <dbReference type="ARBA" id="ARBA00022741"/>
    </source>
</evidence>
<gene>
    <name evidence="11" type="primary">lacC_2</name>
    <name evidence="7" type="synonym">lacC</name>
    <name evidence="11" type="ORF">SPLFYP13_01444</name>
</gene>
<dbReference type="GO" id="GO:0009024">
    <property type="term" value="F:tagatose-6-phosphate kinase activity"/>
    <property type="evidence" value="ECO:0007669"/>
    <property type="project" value="UniProtKB-UniRule"/>
</dbReference>
<dbReference type="UniPathway" id="UPA00704">
    <property type="reaction ID" value="UER00715"/>
</dbReference>
<keyword evidence="5 7" id="KW-0418">Kinase</keyword>
<dbReference type="GO" id="GO:0005829">
    <property type="term" value="C:cytosol"/>
    <property type="evidence" value="ECO:0007669"/>
    <property type="project" value="TreeGrafter"/>
</dbReference>
<dbReference type="NCBIfam" id="NF010033">
    <property type="entry name" value="PRK13508.1"/>
    <property type="match status" value="1"/>
</dbReference>
<evidence type="ECO:0000259" key="10">
    <source>
        <dbReference type="Pfam" id="PF00294"/>
    </source>
</evidence>
<reference evidence="11" key="1">
    <citation type="submission" date="2019-11" db="EMBL/GenBank/DDBJ databases">
        <authorList>
            <person name="Feng L."/>
        </authorList>
    </citation>
    <scope>NUCLEOTIDE SEQUENCE</scope>
    <source>
        <strain evidence="11">SparasanguinisLFYP13</strain>
    </source>
</reference>
<dbReference type="EC" id="2.7.1.144" evidence="7 8"/>
<comment type="similarity">
    <text evidence="7 9">Belongs to the carbohydrate kinase PfkB family. LacC subfamily.</text>
</comment>
<dbReference type="InterPro" id="IPR011611">
    <property type="entry name" value="PfkB_dom"/>
</dbReference>
<dbReference type="GO" id="GO:0005524">
    <property type="term" value="F:ATP binding"/>
    <property type="evidence" value="ECO:0007669"/>
    <property type="project" value="UniProtKB-KW"/>
</dbReference>
<dbReference type="InterPro" id="IPR029056">
    <property type="entry name" value="Ribokinase-like"/>
</dbReference>
<dbReference type="RefSeq" id="WP_156672376.1">
    <property type="nucleotide sequence ID" value="NZ_CACRUC010000019.1"/>
</dbReference>
<dbReference type="Pfam" id="PF00294">
    <property type="entry name" value="PfkB"/>
    <property type="match status" value="1"/>
</dbReference>
<evidence type="ECO:0000256" key="2">
    <source>
        <dbReference type="ARBA" id="ARBA00022679"/>
    </source>
</evidence>
<dbReference type="PANTHER" id="PTHR46566:SF5">
    <property type="entry name" value="1-PHOSPHOFRUCTOKINASE"/>
    <property type="match status" value="1"/>
</dbReference>
<dbReference type="GO" id="GO:0008443">
    <property type="term" value="F:phosphofructokinase activity"/>
    <property type="evidence" value="ECO:0007669"/>
    <property type="project" value="TreeGrafter"/>
</dbReference>
<keyword evidence="2 7" id="KW-0808">Transferase</keyword>
<dbReference type="NCBIfam" id="TIGR03168">
    <property type="entry name" value="1-PFK"/>
    <property type="match status" value="1"/>
</dbReference>
<evidence type="ECO:0000256" key="1">
    <source>
        <dbReference type="ARBA" id="ARBA00005380"/>
    </source>
</evidence>
<keyword evidence="6 7" id="KW-0067">ATP-binding</keyword>
<name>A0A6N3DLI8_STRPA</name>
<dbReference type="GO" id="GO:0044281">
    <property type="term" value="P:small molecule metabolic process"/>
    <property type="evidence" value="ECO:0007669"/>
    <property type="project" value="UniProtKB-ARBA"/>
</dbReference>
<dbReference type="PANTHER" id="PTHR46566">
    <property type="entry name" value="1-PHOSPHOFRUCTOKINASE-RELATED"/>
    <property type="match status" value="1"/>
</dbReference>
<dbReference type="InterPro" id="IPR002173">
    <property type="entry name" value="Carboh/pur_kinase_PfkB_CS"/>
</dbReference>
<dbReference type="AlphaFoldDB" id="A0A6N3DLI8"/>
<dbReference type="GO" id="GO:2001059">
    <property type="term" value="P:D-tagatose 6-phosphate catabolic process"/>
    <property type="evidence" value="ECO:0007669"/>
    <property type="project" value="UniProtKB-UniRule"/>
</dbReference>
<sequence>MILTVTMNPSIDISYPLDVLQLDTVNRVAEVSKTAGGKGLNVTRVLSEIKDPVAATGLLGGRTGQFILDHLGEGIEERFFEIAGDTRNCIAILHEGKQTEILEKGPTISEKEGQGFLQHYRHLIDQVEVVAISGSLPAGLPVDYYASLVKIASEAGKAVVLDCSGASLEAAIQAAVKPTVIKPNNEELSQLLGKEVSKNVEDLKEVLQDSLFDGIEWVIVSLGANGAFAKHGDVFYKVDIPKIDVVNPVGSGDSTVAGIASGLYHHESDADLLKKANVLGMLNAQEAQTGHVNMGHYDALYQQLIVKEVQNGINRTKTQLFGTS</sequence>
<dbReference type="CDD" id="cd01164">
    <property type="entry name" value="FruK_PfkB_like"/>
    <property type="match status" value="1"/>
</dbReference>
<keyword evidence="4 7" id="KW-0547">Nucleotide-binding</keyword>
<evidence type="ECO:0000256" key="8">
    <source>
        <dbReference type="NCBIfam" id="TIGR01231"/>
    </source>
</evidence>
<dbReference type="SUPFAM" id="SSF53613">
    <property type="entry name" value="Ribokinase-like"/>
    <property type="match status" value="1"/>
</dbReference>
<evidence type="ECO:0000256" key="3">
    <source>
        <dbReference type="ARBA" id="ARBA00022736"/>
    </source>
</evidence>
<comment type="similarity">
    <text evidence="1">Belongs to the carbohydrate kinase pfkB family.</text>
</comment>
<feature type="domain" description="Carbohydrate kinase PfkB" evidence="10">
    <location>
        <begin position="6"/>
        <end position="291"/>
    </location>
</feature>
<evidence type="ECO:0000256" key="5">
    <source>
        <dbReference type="ARBA" id="ARBA00022777"/>
    </source>
</evidence>
<comment type="catalytic activity">
    <reaction evidence="7 9">
        <text>D-tagatofuranose 6-phosphate + ATP = D-tagatofuranose 1,6-bisphosphate + ADP + H(+)</text>
        <dbReference type="Rhea" id="RHEA:12420"/>
        <dbReference type="ChEBI" id="CHEBI:15378"/>
        <dbReference type="ChEBI" id="CHEBI:30616"/>
        <dbReference type="ChEBI" id="CHEBI:58694"/>
        <dbReference type="ChEBI" id="CHEBI:58695"/>
        <dbReference type="ChEBI" id="CHEBI:456216"/>
        <dbReference type="EC" id="2.7.1.144"/>
    </reaction>
</comment>
<dbReference type="InterPro" id="IPR005926">
    <property type="entry name" value="LacC"/>
</dbReference>
<comment type="pathway">
    <text evidence="7 9">Carbohydrate metabolism; D-tagatose 6-phosphate degradation; D-glyceraldehyde 3-phosphate and glycerone phosphate from D-tagatose 6-phosphate: step 1/2.</text>
</comment>
<evidence type="ECO:0000256" key="9">
    <source>
        <dbReference type="PIRNR" id="PIRNR000535"/>
    </source>
</evidence>
<proteinExistence type="inferred from homology"/>
<evidence type="ECO:0000256" key="6">
    <source>
        <dbReference type="ARBA" id="ARBA00022840"/>
    </source>
</evidence>